<keyword evidence="2" id="KW-1185">Reference proteome</keyword>
<organism evidence="1 2">
    <name type="scientific">Aspergillus ibericus CBS 121593</name>
    <dbReference type="NCBI Taxonomy" id="1448316"/>
    <lineage>
        <taxon>Eukaryota</taxon>
        <taxon>Fungi</taxon>
        <taxon>Dikarya</taxon>
        <taxon>Ascomycota</taxon>
        <taxon>Pezizomycotina</taxon>
        <taxon>Eurotiomycetes</taxon>
        <taxon>Eurotiomycetidae</taxon>
        <taxon>Eurotiales</taxon>
        <taxon>Aspergillaceae</taxon>
        <taxon>Aspergillus</taxon>
        <taxon>Aspergillus subgen. Circumdati</taxon>
    </lineage>
</organism>
<evidence type="ECO:0008006" key="3">
    <source>
        <dbReference type="Google" id="ProtNLM"/>
    </source>
</evidence>
<proteinExistence type="predicted"/>
<gene>
    <name evidence="1" type="ORF">BO80DRAFT_435585</name>
</gene>
<protein>
    <recommendedName>
        <fullName evidence="3">F-box domain-containing protein</fullName>
    </recommendedName>
</protein>
<accession>A0A395H1Y4</accession>
<dbReference type="STRING" id="1448316.A0A395H1Y4"/>
<reference evidence="1 2" key="1">
    <citation type="submission" date="2018-02" db="EMBL/GenBank/DDBJ databases">
        <title>The genomes of Aspergillus section Nigri reveals drivers in fungal speciation.</title>
        <authorList>
            <consortium name="DOE Joint Genome Institute"/>
            <person name="Vesth T.C."/>
            <person name="Nybo J."/>
            <person name="Theobald S."/>
            <person name="Brandl J."/>
            <person name="Frisvad J.C."/>
            <person name="Nielsen K.F."/>
            <person name="Lyhne E.K."/>
            <person name="Kogle M.E."/>
            <person name="Kuo A."/>
            <person name="Riley R."/>
            <person name="Clum A."/>
            <person name="Nolan M."/>
            <person name="Lipzen A."/>
            <person name="Salamov A."/>
            <person name="Henrissat B."/>
            <person name="Wiebenga A."/>
            <person name="De vries R.P."/>
            <person name="Grigoriev I.V."/>
            <person name="Mortensen U.H."/>
            <person name="Andersen M.R."/>
            <person name="Baker S.E."/>
        </authorList>
    </citation>
    <scope>NUCLEOTIDE SEQUENCE [LARGE SCALE GENOMIC DNA]</scope>
    <source>
        <strain evidence="1 2">CBS 121593</strain>
    </source>
</reference>
<name>A0A395H1Y4_9EURO</name>
<dbReference type="VEuPathDB" id="FungiDB:BO80DRAFT_435585"/>
<dbReference type="AlphaFoldDB" id="A0A395H1Y4"/>
<dbReference type="Proteomes" id="UP000249402">
    <property type="component" value="Unassembled WGS sequence"/>
</dbReference>
<sequence>MVVVSSGRSTVHLVTLYDVLHPHQPDGIEEIDQSILSTSSISTTKQTHTTIGCGEQGFPSAQPYLSHTPGGWLLMVLNFLAPADIICFSLCSRTLKYSTTGLYHLTPVRDRSLALSVLTRLARDIPQRFCCHYCAKLHRITDVHHPASARNHDPQCPDLGVLYRNCLLPSLRWLVMAHCLPSLYDFHHWHLVAVLQNHHGGSGINPKSLAYTEVVDYPREPARTTLSSVEGRVCTPGVHQMPSFVLQIQQWILFHDRNIVSDGHLNVPDTVLELQCICREQTLGTKAIVDEIQSAIRQQGFGSKKPSTTEYMRCSPCRVEFQIALRDCGKDGTAVVVTKWLDLGAGTETDLEDLKWKQPTFLGLEFIYEPAYAMASSGEVHRLFRKGSECDPTLRNQSYLIGRRYRRAMGRKPTTIFFFFLPLFSRNLGQLSTVPAAREPGYVAPSRAGEPGVEGAIRRDDW</sequence>
<dbReference type="OrthoDB" id="3766406at2759"/>
<evidence type="ECO:0000313" key="2">
    <source>
        <dbReference type="Proteomes" id="UP000249402"/>
    </source>
</evidence>
<dbReference type="EMBL" id="KZ824442">
    <property type="protein sequence ID" value="RAL00214.1"/>
    <property type="molecule type" value="Genomic_DNA"/>
</dbReference>
<evidence type="ECO:0000313" key="1">
    <source>
        <dbReference type="EMBL" id="RAL00214.1"/>
    </source>
</evidence>